<name>A0A8J2RL83_9CRUS</name>
<evidence type="ECO:0000313" key="1">
    <source>
        <dbReference type="EMBL" id="CAH0105239.1"/>
    </source>
</evidence>
<accession>A0A8J2RL83</accession>
<protein>
    <submittedName>
        <fullName evidence="1">Uncharacterized protein</fullName>
    </submittedName>
</protein>
<dbReference type="Proteomes" id="UP000789390">
    <property type="component" value="Unassembled WGS sequence"/>
</dbReference>
<dbReference type="EMBL" id="CAKKLH010000179">
    <property type="protein sequence ID" value="CAH0105239.1"/>
    <property type="molecule type" value="Genomic_DNA"/>
</dbReference>
<proteinExistence type="predicted"/>
<reference evidence="1" key="1">
    <citation type="submission" date="2021-11" db="EMBL/GenBank/DDBJ databases">
        <authorList>
            <person name="Schell T."/>
        </authorList>
    </citation>
    <scope>NUCLEOTIDE SEQUENCE</scope>
    <source>
        <strain evidence="1">M5</strain>
    </source>
</reference>
<comment type="caution">
    <text evidence="1">The sequence shown here is derived from an EMBL/GenBank/DDBJ whole genome shotgun (WGS) entry which is preliminary data.</text>
</comment>
<organism evidence="1 2">
    <name type="scientific">Daphnia galeata</name>
    <dbReference type="NCBI Taxonomy" id="27404"/>
    <lineage>
        <taxon>Eukaryota</taxon>
        <taxon>Metazoa</taxon>
        <taxon>Ecdysozoa</taxon>
        <taxon>Arthropoda</taxon>
        <taxon>Crustacea</taxon>
        <taxon>Branchiopoda</taxon>
        <taxon>Diplostraca</taxon>
        <taxon>Cladocera</taxon>
        <taxon>Anomopoda</taxon>
        <taxon>Daphniidae</taxon>
        <taxon>Daphnia</taxon>
    </lineage>
</organism>
<keyword evidence="2" id="KW-1185">Reference proteome</keyword>
<evidence type="ECO:0000313" key="2">
    <source>
        <dbReference type="Proteomes" id="UP000789390"/>
    </source>
</evidence>
<gene>
    <name evidence="1" type="ORF">DGAL_LOCUS8256</name>
</gene>
<dbReference type="AlphaFoldDB" id="A0A8J2RL83"/>
<sequence>MDLRQKVLDLLTLTKEGGDLPTLVSLSVQEQLGLSTIEIRNLDRDSSHVNQNVCPDPDSQQEVFDTIEAGKQTHCADELSKVLELQENLDTALETCSNGTDSNIIKQETI</sequence>